<reference evidence="1" key="1">
    <citation type="submission" date="2023-03" db="EMBL/GenBank/DDBJ databases">
        <title>Massive genome expansion in bonnet fungi (Mycena s.s.) driven by repeated elements and novel gene families across ecological guilds.</title>
        <authorList>
            <consortium name="Lawrence Berkeley National Laboratory"/>
            <person name="Harder C.B."/>
            <person name="Miyauchi S."/>
            <person name="Viragh M."/>
            <person name="Kuo A."/>
            <person name="Thoen E."/>
            <person name="Andreopoulos B."/>
            <person name="Lu D."/>
            <person name="Skrede I."/>
            <person name="Drula E."/>
            <person name="Henrissat B."/>
            <person name="Morin E."/>
            <person name="Kohler A."/>
            <person name="Barry K."/>
            <person name="LaButti K."/>
            <person name="Morin E."/>
            <person name="Salamov A."/>
            <person name="Lipzen A."/>
            <person name="Mereny Z."/>
            <person name="Hegedus B."/>
            <person name="Baldrian P."/>
            <person name="Stursova M."/>
            <person name="Weitz H."/>
            <person name="Taylor A."/>
            <person name="Grigoriev I.V."/>
            <person name="Nagy L.G."/>
            <person name="Martin F."/>
            <person name="Kauserud H."/>
        </authorList>
    </citation>
    <scope>NUCLEOTIDE SEQUENCE</scope>
    <source>
        <strain evidence="1">CBHHK200</strain>
    </source>
</reference>
<dbReference type="EMBL" id="JARJCM010000014">
    <property type="protein sequence ID" value="KAJ7042050.1"/>
    <property type="molecule type" value="Genomic_DNA"/>
</dbReference>
<gene>
    <name evidence="1" type="ORF">C8F04DRAFT_1078131</name>
</gene>
<name>A0AAD6XB87_9AGAR</name>
<dbReference type="AlphaFoldDB" id="A0AAD6XB87"/>
<dbReference type="InterPro" id="IPR036047">
    <property type="entry name" value="F-box-like_dom_sf"/>
</dbReference>
<dbReference type="Gene3D" id="3.80.10.10">
    <property type="entry name" value="Ribonuclease Inhibitor"/>
    <property type="match status" value="1"/>
</dbReference>
<proteinExistence type="predicted"/>
<comment type="caution">
    <text evidence="1">The sequence shown here is derived from an EMBL/GenBank/DDBJ whole genome shotgun (WGS) entry which is preliminary data.</text>
</comment>
<protein>
    <recommendedName>
        <fullName evidence="3">F-box domain-containing protein</fullName>
    </recommendedName>
</protein>
<sequence length="451" mass="50225">MSLGLLVPDLLMEVFFHLPSSIDQKIIVAQVSQFWRNIALDNQLFWSSFAAGSSKADCDRVPLMLERSGSSTMLHIQFNFSDGTWPADVALSALLPHTTRIESLDVKFGEAVDIDVLLNSNLEFPALKILRLNGDVDKPTLWLTAPRLRSLDLQSIYPSNWNTLLAPGLESIRMHGAGTVETLAVVFKQCRLVSRVAFHDHDHIPWSDKKFQGFTARPLAPALCDLELDLSKEELVRLLNIGFSDVVLHALTAVIPRDSVEMLTALLFGVGPLAVFERPDYQRIELHDNVGRIRRLQCWDGASSFSLKEVWDYLSLHHGLHETVREIRIPSRDWGLHLDVFESFPPKLPEGITIGIYISYFQGGPKKGLRMPDAILRLPGLAKIQICGPAGDLSVETLLEVVAKVEPPEGRTVGVCAGKKRLTNAEQNPFVALQMALGDRWGICTHCTAKF</sequence>
<accession>A0AAD6XB87</accession>
<dbReference type="Proteomes" id="UP001218188">
    <property type="component" value="Unassembled WGS sequence"/>
</dbReference>
<evidence type="ECO:0008006" key="3">
    <source>
        <dbReference type="Google" id="ProtNLM"/>
    </source>
</evidence>
<dbReference type="InterPro" id="IPR032675">
    <property type="entry name" value="LRR_dom_sf"/>
</dbReference>
<keyword evidence="2" id="KW-1185">Reference proteome</keyword>
<dbReference type="SUPFAM" id="SSF81383">
    <property type="entry name" value="F-box domain"/>
    <property type="match status" value="1"/>
</dbReference>
<evidence type="ECO:0000313" key="2">
    <source>
        <dbReference type="Proteomes" id="UP001218188"/>
    </source>
</evidence>
<evidence type="ECO:0000313" key="1">
    <source>
        <dbReference type="EMBL" id="KAJ7042050.1"/>
    </source>
</evidence>
<organism evidence="1 2">
    <name type="scientific">Mycena alexandri</name>
    <dbReference type="NCBI Taxonomy" id="1745969"/>
    <lineage>
        <taxon>Eukaryota</taxon>
        <taxon>Fungi</taxon>
        <taxon>Dikarya</taxon>
        <taxon>Basidiomycota</taxon>
        <taxon>Agaricomycotina</taxon>
        <taxon>Agaricomycetes</taxon>
        <taxon>Agaricomycetidae</taxon>
        <taxon>Agaricales</taxon>
        <taxon>Marasmiineae</taxon>
        <taxon>Mycenaceae</taxon>
        <taxon>Mycena</taxon>
    </lineage>
</organism>